<dbReference type="Proteomes" id="UP000248557">
    <property type="component" value="Unassembled WGS sequence"/>
</dbReference>
<accession>A0A328Q7Y2</accession>
<proteinExistence type="predicted"/>
<dbReference type="EMBL" id="NGJK01000063">
    <property type="protein sequence ID" value="RAP02909.1"/>
    <property type="molecule type" value="Genomic_DNA"/>
</dbReference>
<comment type="caution">
    <text evidence="1">The sequence shown here is derived from an EMBL/GenBank/DDBJ whole genome shotgun (WGS) entry which is preliminary data.</text>
</comment>
<evidence type="ECO:0000313" key="1">
    <source>
        <dbReference type="EMBL" id="RAP02909.1"/>
    </source>
</evidence>
<dbReference type="NCBIfam" id="TIGR03272">
    <property type="entry name" value="methan_mark_6"/>
    <property type="match status" value="1"/>
</dbReference>
<gene>
    <name evidence="1" type="ORF">CA615_05080</name>
</gene>
<organism evidence="1 2">
    <name type="scientific">Methanosphaera stadtmanae</name>
    <dbReference type="NCBI Taxonomy" id="2317"/>
    <lineage>
        <taxon>Archaea</taxon>
        <taxon>Methanobacteriati</taxon>
        <taxon>Methanobacteriota</taxon>
        <taxon>Methanomada group</taxon>
        <taxon>Methanobacteria</taxon>
        <taxon>Methanobacteriales</taxon>
        <taxon>Methanobacteriaceae</taxon>
        <taxon>Methanosphaera</taxon>
    </lineage>
</organism>
<dbReference type="PIRSF" id="PIRSF005642">
    <property type="entry name" value="UCP005642"/>
    <property type="match status" value="1"/>
</dbReference>
<dbReference type="InterPro" id="IPR012025">
    <property type="entry name" value="Methan_mark_6"/>
</dbReference>
<evidence type="ECO:0000313" key="2">
    <source>
        <dbReference type="Proteomes" id="UP000248557"/>
    </source>
</evidence>
<protein>
    <submittedName>
        <fullName evidence="1">Methanogenesis marker 6 protein</fullName>
    </submittedName>
</protein>
<dbReference type="AlphaFoldDB" id="A0A328Q7Y2"/>
<dbReference type="Pfam" id="PF09875">
    <property type="entry name" value="DUF2102"/>
    <property type="match status" value="1"/>
</dbReference>
<dbReference type="OMA" id="RCRAFRG"/>
<reference evidence="1 2" key="1">
    <citation type="submission" date="2017-05" db="EMBL/GenBank/DDBJ databases">
        <title>Host range expansion of the Methanosphaera genus to humans and monogastric animals involves recent and extensive reduction in genome content.</title>
        <authorList>
            <person name="Hoedt E.C."/>
            <person name="Volmer J.G."/>
            <person name="Parks D.H."/>
            <person name="Rosewarne C.P."/>
            <person name="Denman S.E."/>
            <person name="Mcsweeney C.S."/>
            <person name="O Cuiv P."/>
            <person name="Hugenholtz P."/>
            <person name="Tyson G.W."/>
            <person name="Morrison M."/>
        </authorList>
    </citation>
    <scope>NUCLEOTIDE SEQUENCE [LARGE SCALE GENOMIC DNA]</scope>
    <source>
        <strain evidence="1 2">PA5</strain>
    </source>
</reference>
<name>A0A328Q7Y2_9EURY</name>
<sequence length="132" mass="15101">MIVLGPGCRVSSKELMNFLHLLELPINIRLTCYGANINGVREDIMEAIEKTRKLDPSHIFIKFRGFPPGDPRRCRAKRGGAREGFHQIEAEYKLLEDVSYALEHPKHVDLELPKKISVDDFKSIVDEVESKK</sequence>